<dbReference type="SMART" id="SM00674">
    <property type="entry name" value="CENPB"/>
    <property type="match status" value="1"/>
</dbReference>
<dbReference type="PANTHER" id="PTHR19303">
    <property type="entry name" value="TRANSPOSON"/>
    <property type="match status" value="1"/>
</dbReference>
<dbReference type="Pfam" id="PF03184">
    <property type="entry name" value="DDE_1"/>
    <property type="match status" value="1"/>
</dbReference>
<dbReference type="Gene3D" id="1.10.10.60">
    <property type="entry name" value="Homeodomain-like"/>
    <property type="match status" value="1"/>
</dbReference>
<dbReference type="InterPro" id="IPR050863">
    <property type="entry name" value="CenT-Element_Derived"/>
</dbReference>
<sequence length="418" mass="47342">MHRRESTDKDFTREAFSIFRTLRAWRGPGGGREGNGGAQVIHQVAFIKQYTAFIHSQEATFTCQNALVNKSPAPTSTITTKKCPCLRKVQYHNTAPSIVFKRIHLMANMIKNKVLDRVDAGTSMRMLCEEFGIKSSTFYDIKRIDLDQAVYKWYKQERASGIKVRGVNIQNAAARLAQHLKIQGFNAIVGWLFNFRSCHCLVNQKVIGESARVDEGSVEPFRKRLVKIIEDAPLLAPPSNTQASRHETHVAGRKMAKDRISILACANADGTHRLKLMTVWFTSDIFHTWFHSHFVPVIIKYQMEVLGISRDNVKAILLLDNTPAHPAVELVGHGGPYIIRNAMFNWAEARKGLSVTILANAWNILLKGTEVEVDFAVFGTDDFVNLLHQGDKTRVSEDNVVEWLEVQNKDFVTTQRRR</sequence>
<dbReference type="InterPro" id="IPR006600">
    <property type="entry name" value="HTH_CenpB_DNA-bd_dom"/>
</dbReference>
<evidence type="ECO:0000256" key="1">
    <source>
        <dbReference type="ARBA" id="ARBA00004123"/>
    </source>
</evidence>
<name>A0A8J5KET2_HOMAM</name>
<dbReference type="AlphaFoldDB" id="A0A8J5KET2"/>
<evidence type="ECO:0000313" key="4">
    <source>
        <dbReference type="EMBL" id="KAG7170921.1"/>
    </source>
</evidence>
<dbReference type="GO" id="GO:0005634">
    <property type="term" value="C:nucleus"/>
    <property type="evidence" value="ECO:0007669"/>
    <property type="project" value="UniProtKB-SubCell"/>
</dbReference>
<dbReference type="GO" id="GO:0003677">
    <property type="term" value="F:DNA binding"/>
    <property type="evidence" value="ECO:0007669"/>
    <property type="project" value="UniProtKB-KW"/>
</dbReference>
<accession>A0A8J5KET2</accession>
<comment type="subcellular location">
    <subcellularLocation>
        <location evidence="1">Nucleus</location>
    </subcellularLocation>
</comment>
<comment type="caution">
    <text evidence="4">The sequence shown here is derived from an EMBL/GenBank/DDBJ whole genome shotgun (WGS) entry which is preliminary data.</text>
</comment>
<protein>
    <submittedName>
        <fullName evidence="4">Tigger transposable element-derived protein 7-like 6</fullName>
    </submittedName>
</protein>
<evidence type="ECO:0000256" key="2">
    <source>
        <dbReference type="ARBA" id="ARBA00023125"/>
    </source>
</evidence>
<dbReference type="SUPFAM" id="SSF46689">
    <property type="entry name" value="Homeodomain-like"/>
    <property type="match status" value="1"/>
</dbReference>
<dbReference type="InterPro" id="IPR009057">
    <property type="entry name" value="Homeodomain-like_sf"/>
</dbReference>
<dbReference type="EMBL" id="JAHLQT010013238">
    <property type="protein sequence ID" value="KAG7170921.1"/>
    <property type="molecule type" value="Genomic_DNA"/>
</dbReference>
<keyword evidence="2" id="KW-0238">DNA-binding</keyword>
<dbReference type="InterPro" id="IPR004875">
    <property type="entry name" value="DDE_SF_endonuclease_dom"/>
</dbReference>
<keyword evidence="5" id="KW-1185">Reference proteome</keyword>
<feature type="domain" description="HTH CENPB-type" evidence="3">
    <location>
        <begin position="134"/>
        <end position="205"/>
    </location>
</feature>
<dbReference type="PROSITE" id="PS51253">
    <property type="entry name" value="HTH_CENPB"/>
    <property type="match status" value="1"/>
</dbReference>
<organism evidence="4 5">
    <name type="scientific">Homarus americanus</name>
    <name type="common">American lobster</name>
    <dbReference type="NCBI Taxonomy" id="6706"/>
    <lineage>
        <taxon>Eukaryota</taxon>
        <taxon>Metazoa</taxon>
        <taxon>Ecdysozoa</taxon>
        <taxon>Arthropoda</taxon>
        <taxon>Crustacea</taxon>
        <taxon>Multicrustacea</taxon>
        <taxon>Malacostraca</taxon>
        <taxon>Eumalacostraca</taxon>
        <taxon>Eucarida</taxon>
        <taxon>Decapoda</taxon>
        <taxon>Pleocyemata</taxon>
        <taxon>Astacidea</taxon>
        <taxon>Nephropoidea</taxon>
        <taxon>Nephropidae</taxon>
        <taxon>Homarus</taxon>
    </lineage>
</organism>
<evidence type="ECO:0000313" key="5">
    <source>
        <dbReference type="Proteomes" id="UP000747542"/>
    </source>
</evidence>
<reference evidence="4" key="1">
    <citation type="journal article" date="2021" name="Sci. Adv.">
        <title>The American lobster genome reveals insights on longevity, neural, and immune adaptations.</title>
        <authorList>
            <person name="Polinski J.M."/>
            <person name="Zimin A.V."/>
            <person name="Clark K.F."/>
            <person name="Kohn A.B."/>
            <person name="Sadowski N."/>
            <person name="Timp W."/>
            <person name="Ptitsyn A."/>
            <person name="Khanna P."/>
            <person name="Romanova D.Y."/>
            <person name="Williams P."/>
            <person name="Greenwood S.J."/>
            <person name="Moroz L.L."/>
            <person name="Walt D.R."/>
            <person name="Bodnar A.G."/>
        </authorList>
    </citation>
    <scope>NUCLEOTIDE SEQUENCE</scope>
    <source>
        <strain evidence="4">GMGI-L3</strain>
    </source>
</reference>
<dbReference type="Proteomes" id="UP000747542">
    <property type="component" value="Unassembled WGS sequence"/>
</dbReference>
<dbReference type="Pfam" id="PF03221">
    <property type="entry name" value="HTH_Tnp_Tc5"/>
    <property type="match status" value="1"/>
</dbReference>
<gene>
    <name evidence="4" type="primary">TIGD7-L6</name>
    <name evidence="4" type="ORF">Hamer_G012492</name>
</gene>
<evidence type="ECO:0000259" key="3">
    <source>
        <dbReference type="PROSITE" id="PS51253"/>
    </source>
</evidence>
<dbReference type="PANTHER" id="PTHR19303:SF17">
    <property type="entry name" value="TIGGER TRANSPOSABLE ELEMENT-DERIVED PROTEIN 7"/>
    <property type="match status" value="1"/>
</dbReference>
<proteinExistence type="predicted"/>